<feature type="compositionally biased region" description="Basic and acidic residues" evidence="18">
    <location>
        <begin position="194"/>
        <end position="224"/>
    </location>
</feature>
<keyword evidence="15 19" id="KW-0472">Membrane</keyword>
<dbReference type="Proteomes" id="UP000799440">
    <property type="component" value="Unassembled WGS sequence"/>
</dbReference>
<evidence type="ECO:0000313" key="23">
    <source>
        <dbReference type="Proteomes" id="UP000799440"/>
    </source>
</evidence>
<evidence type="ECO:0000256" key="15">
    <source>
        <dbReference type="ARBA" id="ARBA00023136"/>
    </source>
</evidence>
<comment type="similarity">
    <text evidence="5">Belongs to the ATG27 family.</text>
</comment>
<dbReference type="GO" id="GO:0015031">
    <property type="term" value="P:protein transport"/>
    <property type="evidence" value="ECO:0007669"/>
    <property type="project" value="UniProtKB-KW"/>
</dbReference>
<evidence type="ECO:0000256" key="18">
    <source>
        <dbReference type="SAM" id="MobiDB-lite"/>
    </source>
</evidence>
<keyword evidence="10" id="KW-0653">Protein transport</keyword>
<dbReference type="GO" id="GO:0000139">
    <property type="term" value="C:Golgi membrane"/>
    <property type="evidence" value="ECO:0007669"/>
    <property type="project" value="UniProtKB-SubCell"/>
</dbReference>
<dbReference type="OrthoDB" id="29460at2759"/>
<organism evidence="22 23">
    <name type="scientific">Sporormia fimetaria CBS 119925</name>
    <dbReference type="NCBI Taxonomy" id="1340428"/>
    <lineage>
        <taxon>Eukaryota</taxon>
        <taxon>Fungi</taxon>
        <taxon>Dikarya</taxon>
        <taxon>Ascomycota</taxon>
        <taxon>Pezizomycotina</taxon>
        <taxon>Dothideomycetes</taxon>
        <taxon>Pleosporomycetidae</taxon>
        <taxon>Pleosporales</taxon>
        <taxon>Sporormiaceae</taxon>
        <taxon>Sporormia</taxon>
    </lineage>
</organism>
<evidence type="ECO:0000256" key="20">
    <source>
        <dbReference type="SAM" id="SignalP"/>
    </source>
</evidence>
<keyword evidence="9 20" id="KW-0732">Signal</keyword>
<name>A0A6A6VFM9_9PLEO</name>
<dbReference type="Pfam" id="PF09451">
    <property type="entry name" value="ATG27"/>
    <property type="match status" value="1"/>
</dbReference>
<evidence type="ECO:0000256" key="11">
    <source>
        <dbReference type="ARBA" id="ARBA00022989"/>
    </source>
</evidence>
<evidence type="ECO:0000256" key="14">
    <source>
        <dbReference type="ARBA" id="ARBA00023128"/>
    </source>
</evidence>
<evidence type="ECO:0000259" key="21">
    <source>
        <dbReference type="PROSITE" id="PS51914"/>
    </source>
</evidence>
<evidence type="ECO:0000256" key="16">
    <source>
        <dbReference type="ARBA" id="ARBA00023157"/>
    </source>
</evidence>
<sequence>MSPRTTSRSFPAPALLSLPTLSALLLGLPSLSSAFDCKEVVASDVKFNLKELGGPHVVRWEEEPDLDHEVQYKYNFTLDICEDLKKEEDSQTGCHEGTRICAIREETYLVGDRNATIQPIEIAGTYGKDEKARTLNPQIKLLHDSKSKSEDAQTGVTVELHGGRFPFDTDKKGLEQQAVIDFVCDKARTGLEGLEKQKQEEKDDETTRSTAQRRDDKKKEDEHSLQVVSYKQEDGPDDKKIKTLHLEWRTKHACEEDAPDAPVSSHWGFFTWFIIIFFLAMAAYLIFGSWLNYNRYGARGWDLLPHGDTIRDIPYILKDCLRSVKNTVQGGGSRGGYSAV</sequence>
<dbReference type="EMBL" id="MU006566">
    <property type="protein sequence ID" value="KAF2749402.1"/>
    <property type="molecule type" value="Genomic_DNA"/>
</dbReference>
<dbReference type="GO" id="GO:0031966">
    <property type="term" value="C:mitochondrial membrane"/>
    <property type="evidence" value="ECO:0007669"/>
    <property type="project" value="UniProtKB-SubCell"/>
</dbReference>
<dbReference type="PANTHER" id="PTHR15071">
    <property type="entry name" value="MANNOSE-6-PHOSPHATE RECEPTOR FAMILY MEMBER"/>
    <property type="match status" value="1"/>
</dbReference>
<reference evidence="22" key="1">
    <citation type="journal article" date="2020" name="Stud. Mycol.">
        <title>101 Dothideomycetes genomes: a test case for predicting lifestyles and emergence of pathogens.</title>
        <authorList>
            <person name="Haridas S."/>
            <person name="Albert R."/>
            <person name="Binder M."/>
            <person name="Bloem J."/>
            <person name="Labutti K."/>
            <person name="Salamov A."/>
            <person name="Andreopoulos B."/>
            <person name="Baker S."/>
            <person name="Barry K."/>
            <person name="Bills G."/>
            <person name="Bluhm B."/>
            <person name="Cannon C."/>
            <person name="Castanera R."/>
            <person name="Culley D."/>
            <person name="Daum C."/>
            <person name="Ezra D."/>
            <person name="Gonzalez J."/>
            <person name="Henrissat B."/>
            <person name="Kuo A."/>
            <person name="Liang C."/>
            <person name="Lipzen A."/>
            <person name="Lutzoni F."/>
            <person name="Magnuson J."/>
            <person name="Mondo S."/>
            <person name="Nolan M."/>
            <person name="Ohm R."/>
            <person name="Pangilinan J."/>
            <person name="Park H.-J."/>
            <person name="Ramirez L."/>
            <person name="Alfaro M."/>
            <person name="Sun H."/>
            <person name="Tritt A."/>
            <person name="Yoshinaga Y."/>
            <person name="Zwiers L.-H."/>
            <person name="Turgeon B."/>
            <person name="Goodwin S."/>
            <person name="Spatafora J."/>
            <person name="Crous P."/>
            <person name="Grigoriev I."/>
        </authorList>
    </citation>
    <scope>NUCLEOTIDE SEQUENCE</scope>
    <source>
        <strain evidence="22">CBS 119925</strain>
    </source>
</reference>
<evidence type="ECO:0000256" key="8">
    <source>
        <dbReference type="ARBA" id="ARBA00022692"/>
    </source>
</evidence>
<evidence type="ECO:0000256" key="17">
    <source>
        <dbReference type="ARBA" id="ARBA00023329"/>
    </source>
</evidence>
<evidence type="ECO:0000256" key="12">
    <source>
        <dbReference type="ARBA" id="ARBA00023006"/>
    </source>
</evidence>
<gene>
    <name evidence="22" type="ORF">M011DRAFT_465837</name>
</gene>
<dbReference type="GO" id="GO:0030659">
    <property type="term" value="C:cytoplasmic vesicle membrane"/>
    <property type="evidence" value="ECO:0007669"/>
    <property type="project" value="UniProtKB-SubCell"/>
</dbReference>
<keyword evidence="17" id="KW-0968">Cytoplasmic vesicle</keyword>
<keyword evidence="16" id="KW-1015">Disulfide bond</keyword>
<keyword evidence="8 19" id="KW-0812">Transmembrane</keyword>
<proteinExistence type="inferred from homology"/>
<evidence type="ECO:0000256" key="1">
    <source>
        <dbReference type="ARBA" id="ARBA00004304"/>
    </source>
</evidence>
<dbReference type="GO" id="GO:0006914">
    <property type="term" value="P:autophagy"/>
    <property type="evidence" value="ECO:0007669"/>
    <property type="project" value="UniProtKB-KW"/>
</dbReference>
<comment type="subcellular location">
    <subcellularLocation>
        <location evidence="2">Cytoplasmic vesicle membrane</location>
        <topology evidence="2">Single-pass type I membrane protein</topology>
    </subcellularLocation>
    <subcellularLocation>
        <location evidence="4">Golgi apparatus membrane</location>
        <topology evidence="4">Single-pass type I membrane protein</topology>
    </subcellularLocation>
    <subcellularLocation>
        <location evidence="1">Mitochondrion membrane</location>
        <topology evidence="1">Single-pass membrane protein</topology>
    </subcellularLocation>
    <subcellularLocation>
        <location evidence="3">Preautophagosomal structure membrane</location>
        <topology evidence="3">Single-pass type I membrane protein</topology>
    </subcellularLocation>
</comment>
<evidence type="ECO:0000256" key="19">
    <source>
        <dbReference type="SAM" id="Phobius"/>
    </source>
</evidence>
<keyword evidence="23" id="KW-1185">Reference proteome</keyword>
<feature type="chain" id="PRO_5025543983" description="Autophagy-related protein 27" evidence="20">
    <location>
        <begin position="35"/>
        <end position="340"/>
    </location>
</feature>
<feature type="signal peptide" evidence="20">
    <location>
        <begin position="1"/>
        <end position="34"/>
    </location>
</feature>
<dbReference type="AlphaFoldDB" id="A0A6A6VFM9"/>
<feature type="domain" description="MRH" evidence="21">
    <location>
        <begin position="35"/>
        <end position="256"/>
    </location>
</feature>
<evidence type="ECO:0000256" key="13">
    <source>
        <dbReference type="ARBA" id="ARBA00023034"/>
    </source>
</evidence>
<dbReference type="PANTHER" id="PTHR15071:SF13">
    <property type="entry name" value="AUTOPHAGY-RELATED PROTEIN 27"/>
    <property type="match status" value="1"/>
</dbReference>
<accession>A0A6A6VFM9</accession>
<evidence type="ECO:0000313" key="22">
    <source>
        <dbReference type="EMBL" id="KAF2749402.1"/>
    </source>
</evidence>
<evidence type="ECO:0000256" key="9">
    <source>
        <dbReference type="ARBA" id="ARBA00022729"/>
    </source>
</evidence>
<dbReference type="GO" id="GO:0034045">
    <property type="term" value="C:phagophore assembly site membrane"/>
    <property type="evidence" value="ECO:0007669"/>
    <property type="project" value="UniProtKB-SubCell"/>
</dbReference>
<evidence type="ECO:0000256" key="2">
    <source>
        <dbReference type="ARBA" id="ARBA00004358"/>
    </source>
</evidence>
<dbReference type="InterPro" id="IPR044865">
    <property type="entry name" value="MRH_dom"/>
</dbReference>
<feature type="region of interest" description="Disordered" evidence="18">
    <location>
        <begin position="194"/>
        <end position="236"/>
    </location>
</feature>
<keyword evidence="11 19" id="KW-1133">Transmembrane helix</keyword>
<dbReference type="InterPro" id="IPR018939">
    <property type="entry name" value="Autophagy-rel_prot_27"/>
</dbReference>
<keyword evidence="14" id="KW-0496">Mitochondrion</keyword>
<evidence type="ECO:0000256" key="3">
    <source>
        <dbReference type="ARBA" id="ARBA00004472"/>
    </source>
</evidence>
<evidence type="ECO:0000256" key="5">
    <source>
        <dbReference type="ARBA" id="ARBA00005363"/>
    </source>
</evidence>
<evidence type="ECO:0000256" key="7">
    <source>
        <dbReference type="ARBA" id="ARBA00022448"/>
    </source>
</evidence>
<evidence type="ECO:0000256" key="10">
    <source>
        <dbReference type="ARBA" id="ARBA00022927"/>
    </source>
</evidence>
<feature type="transmembrane region" description="Helical" evidence="19">
    <location>
        <begin position="267"/>
        <end position="287"/>
    </location>
</feature>
<dbReference type="PROSITE" id="PS51914">
    <property type="entry name" value="MRH"/>
    <property type="match status" value="1"/>
</dbReference>
<keyword evidence="12" id="KW-0072">Autophagy</keyword>
<evidence type="ECO:0000256" key="6">
    <source>
        <dbReference type="ARBA" id="ARBA00013776"/>
    </source>
</evidence>
<evidence type="ECO:0000256" key="4">
    <source>
        <dbReference type="ARBA" id="ARBA00004614"/>
    </source>
</evidence>
<keyword evidence="13" id="KW-0333">Golgi apparatus</keyword>
<dbReference type="Gene3D" id="2.70.130.10">
    <property type="entry name" value="Mannose-6-phosphate receptor binding domain"/>
    <property type="match status" value="1"/>
</dbReference>
<keyword evidence="7" id="KW-0813">Transport</keyword>
<protein>
    <recommendedName>
        <fullName evidence="6">Autophagy-related protein 27</fullName>
    </recommendedName>
</protein>
<dbReference type="InterPro" id="IPR009011">
    <property type="entry name" value="Man6P_isomerase_rcpt-bd_dom_sf"/>
</dbReference>